<dbReference type="AlphaFoldDB" id="A0A6L3ZHH3"/>
<keyword evidence="3" id="KW-1185">Reference proteome</keyword>
<name>A0A6L3ZHH3_9FLAO</name>
<keyword evidence="1" id="KW-0472">Membrane</keyword>
<comment type="caution">
    <text evidence="2">The sequence shown here is derived from an EMBL/GenBank/DDBJ whole genome shotgun (WGS) entry which is preliminary data.</text>
</comment>
<dbReference type="EMBL" id="WBVQ01000002">
    <property type="protein sequence ID" value="KAB2816449.1"/>
    <property type="molecule type" value="Genomic_DNA"/>
</dbReference>
<reference evidence="2 3" key="1">
    <citation type="submission" date="2019-10" db="EMBL/GenBank/DDBJ databases">
        <title>Genome sequence of Phaeocystidibacter marisrubri JCM30614 (type strain).</title>
        <authorList>
            <person name="Bowman J.P."/>
        </authorList>
    </citation>
    <scope>NUCLEOTIDE SEQUENCE [LARGE SCALE GENOMIC DNA]</scope>
    <source>
        <strain evidence="2 3">JCM 30614</strain>
    </source>
</reference>
<protein>
    <submittedName>
        <fullName evidence="2">Uncharacterized protein</fullName>
    </submittedName>
</protein>
<dbReference type="Proteomes" id="UP000484164">
    <property type="component" value="Unassembled WGS sequence"/>
</dbReference>
<evidence type="ECO:0000313" key="3">
    <source>
        <dbReference type="Proteomes" id="UP000484164"/>
    </source>
</evidence>
<evidence type="ECO:0000313" key="2">
    <source>
        <dbReference type="EMBL" id="KAB2816449.1"/>
    </source>
</evidence>
<feature type="transmembrane region" description="Helical" evidence="1">
    <location>
        <begin position="15"/>
        <end position="35"/>
    </location>
</feature>
<evidence type="ECO:0000256" key="1">
    <source>
        <dbReference type="SAM" id="Phobius"/>
    </source>
</evidence>
<proteinExistence type="predicted"/>
<keyword evidence="1" id="KW-1133">Transmembrane helix</keyword>
<feature type="transmembrane region" description="Helical" evidence="1">
    <location>
        <begin position="41"/>
        <end position="59"/>
    </location>
</feature>
<sequence>MDDILDFNQEQPKGVFNKFMTGVLVGATVIGFVFMELHLPFADILLILGAPSLMSYIAMRVILTKAKGAKYWSALLLSIAVYIGFTVVMKSIDVFLFSVGVLITMGILQWVWFQLRKKISV</sequence>
<accession>A0A6L3ZHH3</accession>
<gene>
    <name evidence="2" type="ORF">F8C82_12265</name>
</gene>
<feature type="transmembrane region" description="Helical" evidence="1">
    <location>
        <begin position="71"/>
        <end position="88"/>
    </location>
</feature>
<dbReference type="RefSeq" id="WP_151693876.1">
    <property type="nucleotide sequence ID" value="NZ_BMGX01000001.1"/>
</dbReference>
<organism evidence="2 3">
    <name type="scientific">Phaeocystidibacter marisrubri</name>
    <dbReference type="NCBI Taxonomy" id="1577780"/>
    <lineage>
        <taxon>Bacteria</taxon>
        <taxon>Pseudomonadati</taxon>
        <taxon>Bacteroidota</taxon>
        <taxon>Flavobacteriia</taxon>
        <taxon>Flavobacteriales</taxon>
        <taxon>Phaeocystidibacteraceae</taxon>
        <taxon>Phaeocystidibacter</taxon>
    </lineage>
</organism>
<feature type="transmembrane region" description="Helical" evidence="1">
    <location>
        <begin position="94"/>
        <end position="113"/>
    </location>
</feature>
<keyword evidence="1" id="KW-0812">Transmembrane</keyword>